<keyword evidence="4" id="KW-1185">Reference proteome</keyword>
<dbReference type="Proteomes" id="UP001195963">
    <property type="component" value="Unassembled WGS sequence"/>
</dbReference>
<protein>
    <submittedName>
        <fullName evidence="3">Uncharacterized protein</fullName>
    </submittedName>
</protein>
<proteinExistence type="predicted"/>
<feature type="chain" id="PRO_5047016571" evidence="2">
    <location>
        <begin position="22"/>
        <end position="119"/>
    </location>
</feature>
<feature type="signal peptide" evidence="2">
    <location>
        <begin position="1"/>
        <end position="21"/>
    </location>
</feature>
<evidence type="ECO:0000256" key="2">
    <source>
        <dbReference type="SAM" id="SignalP"/>
    </source>
</evidence>
<evidence type="ECO:0000313" key="3">
    <source>
        <dbReference type="EMBL" id="MBW8182057.1"/>
    </source>
</evidence>
<name>A0ABS7DXH4_9GAMM</name>
<sequence length="119" mass="13903">MKKCLLLAALFMTFISPDLLAQNLLKDAVRLNRDIKESKAEYKDDLRRTEHKLKKAKKNAKELADGSYTKHQLSKAERKAAKRVEKIKDGLDPRDEISDKLRRDIKREKRKAVDNWLAE</sequence>
<reference evidence="3 4" key="1">
    <citation type="submission" date="2021-07" db="EMBL/GenBank/DDBJ databases">
        <title>Shewanella sp. nov, isolated from SCS.</title>
        <authorList>
            <person name="Cao W.R."/>
        </authorList>
    </citation>
    <scope>NUCLEOTIDE SEQUENCE [LARGE SCALE GENOMIC DNA]</scope>
    <source>
        <strain evidence="3 4">NR704-98</strain>
    </source>
</reference>
<comment type="caution">
    <text evidence="3">The sequence shown here is derived from an EMBL/GenBank/DDBJ whole genome shotgun (WGS) entry which is preliminary data.</text>
</comment>
<evidence type="ECO:0000256" key="1">
    <source>
        <dbReference type="SAM" id="MobiDB-lite"/>
    </source>
</evidence>
<keyword evidence="2" id="KW-0732">Signal</keyword>
<evidence type="ECO:0000313" key="4">
    <source>
        <dbReference type="Proteomes" id="UP001195963"/>
    </source>
</evidence>
<dbReference type="EMBL" id="JAHZST010000001">
    <property type="protein sequence ID" value="MBW8182057.1"/>
    <property type="molecule type" value="Genomic_DNA"/>
</dbReference>
<dbReference type="RefSeq" id="WP_220107809.1">
    <property type="nucleotide sequence ID" value="NZ_JAHZST010000001.1"/>
</dbReference>
<gene>
    <name evidence="3" type="ORF">K0625_00130</name>
</gene>
<organism evidence="3 4">
    <name type="scientific">Shewanella nanhaiensis</name>
    <dbReference type="NCBI Taxonomy" id="2864872"/>
    <lineage>
        <taxon>Bacteria</taxon>
        <taxon>Pseudomonadati</taxon>
        <taxon>Pseudomonadota</taxon>
        <taxon>Gammaproteobacteria</taxon>
        <taxon>Alteromonadales</taxon>
        <taxon>Shewanellaceae</taxon>
        <taxon>Shewanella</taxon>
    </lineage>
</organism>
<accession>A0ABS7DXH4</accession>
<feature type="region of interest" description="Disordered" evidence="1">
    <location>
        <begin position="56"/>
        <end position="80"/>
    </location>
</feature>